<evidence type="ECO:0000313" key="1">
    <source>
        <dbReference type="EMBL" id="KAH1173162.1"/>
    </source>
</evidence>
<name>A0A9D3X5H7_9SAUR</name>
<sequence length="111" mass="12105">MGAVLSLTSLHSPAAGSRAPRLGGGRVERARAAALRFLPLDMKNLREDLLVILLQQVSEFLDVIYLSARDPATHGHYCRYEATPMDPILLTSKACPTVCLFLAECLDSSSY</sequence>
<dbReference type="Proteomes" id="UP000827986">
    <property type="component" value="Unassembled WGS sequence"/>
</dbReference>
<protein>
    <submittedName>
        <fullName evidence="1">Uncharacterized protein</fullName>
    </submittedName>
</protein>
<dbReference type="AlphaFoldDB" id="A0A9D3X5H7"/>
<accession>A0A9D3X5H7</accession>
<evidence type="ECO:0000313" key="2">
    <source>
        <dbReference type="Proteomes" id="UP000827986"/>
    </source>
</evidence>
<organism evidence="1 2">
    <name type="scientific">Mauremys mutica</name>
    <name type="common">yellowpond turtle</name>
    <dbReference type="NCBI Taxonomy" id="74926"/>
    <lineage>
        <taxon>Eukaryota</taxon>
        <taxon>Metazoa</taxon>
        <taxon>Chordata</taxon>
        <taxon>Craniata</taxon>
        <taxon>Vertebrata</taxon>
        <taxon>Euteleostomi</taxon>
        <taxon>Archelosauria</taxon>
        <taxon>Testudinata</taxon>
        <taxon>Testudines</taxon>
        <taxon>Cryptodira</taxon>
        <taxon>Durocryptodira</taxon>
        <taxon>Testudinoidea</taxon>
        <taxon>Geoemydidae</taxon>
        <taxon>Geoemydinae</taxon>
        <taxon>Mauremys</taxon>
    </lineage>
</organism>
<reference evidence="1" key="1">
    <citation type="submission" date="2021-09" db="EMBL/GenBank/DDBJ databases">
        <title>The genome of Mauremys mutica provides insights into the evolution of semi-aquatic lifestyle.</title>
        <authorList>
            <person name="Gong S."/>
            <person name="Gao Y."/>
        </authorList>
    </citation>
    <scope>NUCLEOTIDE SEQUENCE</scope>
    <source>
        <strain evidence="1">MM-2020</strain>
        <tissue evidence="1">Muscle</tissue>
    </source>
</reference>
<dbReference type="EMBL" id="JAHDVG010000482">
    <property type="protein sequence ID" value="KAH1173162.1"/>
    <property type="molecule type" value="Genomic_DNA"/>
</dbReference>
<proteinExistence type="predicted"/>
<keyword evidence="2" id="KW-1185">Reference proteome</keyword>
<gene>
    <name evidence="1" type="ORF">KIL84_017001</name>
</gene>
<comment type="caution">
    <text evidence="1">The sequence shown here is derived from an EMBL/GenBank/DDBJ whole genome shotgun (WGS) entry which is preliminary data.</text>
</comment>